<feature type="region of interest" description="Disordered" evidence="1">
    <location>
        <begin position="1"/>
        <end position="32"/>
    </location>
</feature>
<dbReference type="InterPro" id="IPR036047">
    <property type="entry name" value="F-box-like_dom_sf"/>
</dbReference>
<organism evidence="2 3">
    <name type="scientific">Miscanthus lutarioriparius</name>
    <dbReference type="NCBI Taxonomy" id="422564"/>
    <lineage>
        <taxon>Eukaryota</taxon>
        <taxon>Viridiplantae</taxon>
        <taxon>Streptophyta</taxon>
        <taxon>Embryophyta</taxon>
        <taxon>Tracheophyta</taxon>
        <taxon>Spermatophyta</taxon>
        <taxon>Magnoliopsida</taxon>
        <taxon>Liliopsida</taxon>
        <taxon>Poales</taxon>
        <taxon>Poaceae</taxon>
        <taxon>PACMAD clade</taxon>
        <taxon>Panicoideae</taxon>
        <taxon>Andropogonodae</taxon>
        <taxon>Andropogoneae</taxon>
        <taxon>Saccharinae</taxon>
        <taxon>Miscanthus</taxon>
    </lineage>
</organism>
<evidence type="ECO:0008006" key="4">
    <source>
        <dbReference type="Google" id="ProtNLM"/>
    </source>
</evidence>
<dbReference type="EMBL" id="CAJGYO010000001">
    <property type="protein sequence ID" value="CAD6206958.1"/>
    <property type="molecule type" value="Genomic_DNA"/>
</dbReference>
<evidence type="ECO:0000256" key="1">
    <source>
        <dbReference type="SAM" id="MobiDB-lite"/>
    </source>
</evidence>
<keyword evidence="3" id="KW-1185">Reference proteome</keyword>
<protein>
    <recommendedName>
        <fullName evidence="4">F-box domain-containing protein</fullName>
    </recommendedName>
</protein>
<sequence length="141" mass="15620">MELRSGRHLVYPPPAQQEGGHRRRSQQSSEDRISGLPEDLLLEILIRLRSAAGAARAGAVCHGWRGLWTELPELTFWCANPQPVMSVLTGITRPSLDLLEINLMADWGKDWAGQISLLLRAAALVLPKKLIISILILPTKD</sequence>
<evidence type="ECO:0000313" key="2">
    <source>
        <dbReference type="EMBL" id="CAD6206958.1"/>
    </source>
</evidence>
<reference evidence="2" key="1">
    <citation type="submission" date="2020-10" db="EMBL/GenBank/DDBJ databases">
        <authorList>
            <person name="Han B."/>
            <person name="Lu T."/>
            <person name="Zhao Q."/>
            <person name="Huang X."/>
            <person name="Zhao Y."/>
        </authorList>
    </citation>
    <scope>NUCLEOTIDE SEQUENCE</scope>
</reference>
<dbReference type="PANTHER" id="PTHR34709:SF75">
    <property type="entry name" value="FBD DOMAIN-CONTAINING PROTEIN"/>
    <property type="match status" value="1"/>
</dbReference>
<dbReference type="SUPFAM" id="SSF81383">
    <property type="entry name" value="F-box domain"/>
    <property type="match status" value="1"/>
</dbReference>
<name>A0A811MMX1_9POAL</name>
<dbReference type="AlphaFoldDB" id="A0A811MMX1"/>
<accession>A0A811MMX1</accession>
<dbReference type="Gene3D" id="1.20.1280.50">
    <property type="match status" value="1"/>
</dbReference>
<dbReference type="Proteomes" id="UP000604825">
    <property type="component" value="Unassembled WGS sequence"/>
</dbReference>
<dbReference type="InterPro" id="IPR055312">
    <property type="entry name" value="FBL15-like"/>
</dbReference>
<evidence type="ECO:0000313" key="3">
    <source>
        <dbReference type="Proteomes" id="UP000604825"/>
    </source>
</evidence>
<proteinExistence type="predicted"/>
<comment type="caution">
    <text evidence="2">The sequence shown here is derived from an EMBL/GenBank/DDBJ whole genome shotgun (WGS) entry which is preliminary data.</text>
</comment>
<gene>
    <name evidence="2" type="ORF">NCGR_LOCUS4585</name>
</gene>
<dbReference type="PANTHER" id="PTHR34709">
    <property type="entry name" value="OS10G0396666 PROTEIN"/>
    <property type="match status" value="1"/>
</dbReference>